<reference evidence="2 3" key="1">
    <citation type="submission" date="2023-10" db="EMBL/GenBank/DDBJ databases">
        <title>Niallia locisalis sp.nov. isolated from a salt pond sample.</title>
        <authorList>
            <person name="Li X.-J."/>
            <person name="Dong L."/>
        </authorList>
    </citation>
    <scope>NUCLEOTIDE SEQUENCE [LARGE SCALE GENOMIC DNA]</scope>
    <source>
        <strain evidence="2 3">DSM 29761</strain>
    </source>
</reference>
<feature type="transmembrane region" description="Helical" evidence="1">
    <location>
        <begin position="184"/>
        <end position="201"/>
    </location>
</feature>
<organism evidence="2 3">
    <name type="scientific">Niallia oryzisoli</name>
    <dbReference type="NCBI Taxonomy" id="1737571"/>
    <lineage>
        <taxon>Bacteria</taxon>
        <taxon>Bacillati</taxon>
        <taxon>Bacillota</taxon>
        <taxon>Bacilli</taxon>
        <taxon>Bacillales</taxon>
        <taxon>Bacillaceae</taxon>
        <taxon>Niallia</taxon>
    </lineage>
</organism>
<keyword evidence="1" id="KW-0812">Transmembrane</keyword>
<keyword evidence="1" id="KW-0472">Membrane</keyword>
<feature type="transmembrane region" description="Helical" evidence="1">
    <location>
        <begin position="302"/>
        <end position="323"/>
    </location>
</feature>
<sequence length="332" mass="38013">MNLIGIYIHEVTRRLPEKNREDIGLELRSTIEDMLPDDYSEEDVKSVLEKLGSPVLLASRYRDQPMHLIGPRYYDVYVSLLKMILPIAGTIALISMIAAYFVGYNGEEAVMNVIITIFSKGIWVLIEVGMQVFFWFTLTFAIIERVDKSNDNLPLTKNYKPWTPDDLKDIPYIPKKKAITKCEVFGGFLWTAIWASIYFYADHLVGVYEGGGGRLDFIMPALNQEVLLSYWPAVVAVIVIEIALYLYKYIKGQWTQKMAILNTAHEIIATGLFIFIISNNDLLQQEFVSYMAEIFSILPEQFTAWLTGGIILMFVVFSIITIIDGFRKARIR</sequence>
<evidence type="ECO:0000256" key="1">
    <source>
        <dbReference type="SAM" id="Phobius"/>
    </source>
</evidence>
<feature type="transmembrane region" description="Helical" evidence="1">
    <location>
        <begin position="229"/>
        <end position="247"/>
    </location>
</feature>
<evidence type="ECO:0000313" key="2">
    <source>
        <dbReference type="EMBL" id="WVX79119.1"/>
    </source>
</evidence>
<dbReference type="Pfam" id="PF22564">
    <property type="entry name" value="HAAS"/>
    <property type="match status" value="1"/>
</dbReference>
<keyword evidence="3" id="KW-1185">Reference proteome</keyword>
<gene>
    <name evidence="2" type="ORF">R4Z09_17600</name>
</gene>
<dbReference type="Proteomes" id="UP001357223">
    <property type="component" value="Chromosome"/>
</dbReference>
<feature type="transmembrane region" description="Helical" evidence="1">
    <location>
        <begin position="122"/>
        <end position="143"/>
    </location>
</feature>
<proteinExistence type="predicted"/>
<evidence type="ECO:0008006" key="4">
    <source>
        <dbReference type="Google" id="ProtNLM"/>
    </source>
</evidence>
<dbReference type="EMBL" id="CP137640">
    <property type="protein sequence ID" value="WVX79119.1"/>
    <property type="molecule type" value="Genomic_DNA"/>
</dbReference>
<feature type="transmembrane region" description="Helical" evidence="1">
    <location>
        <begin position="76"/>
        <end position="102"/>
    </location>
</feature>
<name>A0ABZ2C6P6_9BACI</name>
<accession>A0ABZ2C6P6</accession>
<feature type="transmembrane region" description="Helical" evidence="1">
    <location>
        <begin position="259"/>
        <end position="277"/>
    </location>
</feature>
<evidence type="ECO:0000313" key="3">
    <source>
        <dbReference type="Proteomes" id="UP001357223"/>
    </source>
</evidence>
<keyword evidence="1" id="KW-1133">Transmembrane helix</keyword>
<protein>
    <recommendedName>
        <fullName evidence="4">Gustatory receptor</fullName>
    </recommendedName>
</protein>
<dbReference type="RefSeq" id="WP_338448052.1">
    <property type="nucleotide sequence ID" value="NZ_CP137640.1"/>
</dbReference>